<evidence type="ECO:0000313" key="5">
    <source>
        <dbReference type="Proteomes" id="UP001281761"/>
    </source>
</evidence>
<dbReference type="EMBL" id="JARBJD010000001">
    <property type="protein sequence ID" value="KAK2964984.1"/>
    <property type="molecule type" value="Genomic_DNA"/>
</dbReference>
<feature type="coiled-coil region" evidence="2">
    <location>
        <begin position="495"/>
        <end position="586"/>
    </location>
</feature>
<gene>
    <name evidence="4" type="ORF">BLNAU_285</name>
</gene>
<dbReference type="SMART" id="SM00368">
    <property type="entry name" value="LRR_RI"/>
    <property type="match status" value="6"/>
</dbReference>
<dbReference type="PANTHER" id="PTHR24111:SF0">
    <property type="entry name" value="LEUCINE-RICH REPEAT-CONTAINING PROTEIN"/>
    <property type="match status" value="1"/>
</dbReference>
<evidence type="ECO:0000256" key="2">
    <source>
        <dbReference type="SAM" id="Coils"/>
    </source>
</evidence>
<accession>A0ABQ9YN11</accession>
<dbReference type="SUPFAM" id="SSF52047">
    <property type="entry name" value="RNI-like"/>
    <property type="match status" value="1"/>
</dbReference>
<organism evidence="4 5">
    <name type="scientific">Blattamonas nauphoetae</name>
    <dbReference type="NCBI Taxonomy" id="2049346"/>
    <lineage>
        <taxon>Eukaryota</taxon>
        <taxon>Metamonada</taxon>
        <taxon>Preaxostyla</taxon>
        <taxon>Oxymonadida</taxon>
        <taxon>Blattamonas</taxon>
    </lineage>
</organism>
<proteinExistence type="predicted"/>
<protein>
    <submittedName>
        <fullName evidence="4">NLR Family CARD Domain Containing protein</fullName>
    </submittedName>
</protein>
<evidence type="ECO:0000256" key="1">
    <source>
        <dbReference type="ARBA" id="ARBA00022737"/>
    </source>
</evidence>
<keyword evidence="2" id="KW-0175">Coiled coil</keyword>
<feature type="region of interest" description="Disordered" evidence="3">
    <location>
        <begin position="624"/>
        <end position="653"/>
    </location>
</feature>
<keyword evidence="1" id="KW-0677">Repeat</keyword>
<dbReference type="Pfam" id="PF13516">
    <property type="entry name" value="LRR_6"/>
    <property type="match status" value="5"/>
</dbReference>
<dbReference type="InterPro" id="IPR032675">
    <property type="entry name" value="LRR_dom_sf"/>
</dbReference>
<name>A0ABQ9YN11_9EUKA</name>
<dbReference type="InterPro" id="IPR052201">
    <property type="entry name" value="LRR-containing_regulator"/>
</dbReference>
<dbReference type="PANTHER" id="PTHR24111">
    <property type="entry name" value="LEUCINE-RICH REPEAT-CONTAINING PROTEIN 34"/>
    <property type="match status" value="1"/>
</dbReference>
<evidence type="ECO:0000313" key="4">
    <source>
        <dbReference type="EMBL" id="KAK2964984.1"/>
    </source>
</evidence>
<dbReference type="InterPro" id="IPR001611">
    <property type="entry name" value="Leu-rich_rpt"/>
</dbReference>
<comment type="caution">
    <text evidence="4">The sequence shown here is derived from an EMBL/GenBank/DDBJ whole genome shotgun (WGS) entry which is preliminary data.</text>
</comment>
<reference evidence="4 5" key="1">
    <citation type="journal article" date="2022" name="bioRxiv">
        <title>Genomics of Preaxostyla Flagellates Illuminates Evolutionary Transitions and the Path Towards Mitochondrial Loss.</title>
        <authorList>
            <person name="Novak L.V.F."/>
            <person name="Treitli S.C."/>
            <person name="Pyrih J."/>
            <person name="Halakuc P."/>
            <person name="Pipaliya S.V."/>
            <person name="Vacek V."/>
            <person name="Brzon O."/>
            <person name="Soukal P."/>
            <person name="Eme L."/>
            <person name="Dacks J.B."/>
            <person name="Karnkowska A."/>
            <person name="Elias M."/>
            <person name="Hampl V."/>
        </authorList>
    </citation>
    <scope>NUCLEOTIDE SEQUENCE [LARGE SCALE GENOMIC DNA]</scope>
    <source>
        <strain evidence="4">NAU3</strain>
        <tissue evidence="4">Gut</tissue>
    </source>
</reference>
<sequence>MNVEEFIQELYEARAKDNDEEPHHEDLEMLKRRIILPLEQGRLSLSKLRLGVNSAIVLAKNLRKHDIRHIDLSNNIHGDIGCVAVMQLAQTNQTLKYLNMESNDISDEGSISIGHMLASNHSIEQLLLGSCEGALHGNSIGHLGSVSIFQGLQQNTTLKKLGLNNNPFFSKTSSSGAVTASKIGEKSADPTELLCDIVSTHPNLTSLELGGTKMQTKNAVSLFTAMKPYNYVTELDLRDNPGLGFQAFDALSALLTENRSIERLNLANCKLTARGADTLSRALVSNRTLKELNLSSTGIEDYGLHEICHSLIGGENEGEETNSTLTILDLSDCGCTATGCTSLAAVLSNPLTNITRLILKGNSLGSGVKTIAEALSDNNTVEYVDFSSCKIEDDGAIELFNTLSVNTTITTLLLHSNFISNKLGQEFLQLLAPNTTLLRITLQGSLLPRQVQSDIQRITTQNQLSKKNFGPNRMKEEIAHLLRELEHLPKVVRDLRHTRRQIIRVNKEISKVEGEIKQIQSQSDELTTQLQQQLTEQRKQVEKKQSDRDEKARELKEAQELNEKNAKDLENALKEEEFALSREVNERFVMSMADIESLFFTYESEKERTDGILNKINAEIEETRKKGEKAALTIKYKGGKPPAAPKNRPMPKK</sequence>
<keyword evidence="5" id="KW-1185">Reference proteome</keyword>
<evidence type="ECO:0000256" key="3">
    <source>
        <dbReference type="SAM" id="MobiDB-lite"/>
    </source>
</evidence>
<dbReference type="Proteomes" id="UP001281761">
    <property type="component" value="Unassembled WGS sequence"/>
</dbReference>
<dbReference type="Gene3D" id="3.80.10.10">
    <property type="entry name" value="Ribonuclease Inhibitor"/>
    <property type="match status" value="4"/>
</dbReference>